<dbReference type="RefSeq" id="WP_289447823.1">
    <property type="nucleotide sequence ID" value="NZ_JAUCGR010000003.1"/>
</dbReference>
<feature type="transmembrane region" description="Helical" evidence="2">
    <location>
        <begin position="94"/>
        <end position="115"/>
    </location>
</feature>
<keyword evidence="2" id="KW-0812">Transmembrane</keyword>
<feature type="region of interest" description="Disordered" evidence="1">
    <location>
        <begin position="119"/>
        <end position="142"/>
    </location>
</feature>
<keyword evidence="2" id="KW-1133">Transmembrane helix</keyword>
<dbReference type="Proteomes" id="UP001321453">
    <property type="component" value="Unassembled WGS sequence"/>
</dbReference>
<accession>A0ABT7S9S6</accession>
<proteinExistence type="predicted"/>
<evidence type="ECO:0000256" key="1">
    <source>
        <dbReference type="SAM" id="MobiDB-lite"/>
    </source>
</evidence>
<evidence type="ECO:0000256" key="2">
    <source>
        <dbReference type="SAM" id="Phobius"/>
    </source>
</evidence>
<dbReference type="Pfam" id="PF07332">
    <property type="entry name" value="Phage_holin_3_6"/>
    <property type="match status" value="1"/>
</dbReference>
<keyword evidence="2" id="KW-0472">Membrane</keyword>
<protein>
    <submittedName>
        <fullName evidence="3">Phage holin family protein</fullName>
    </submittedName>
</protein>
<gene>
    <name evidence="3" type="ORF">QRT05_13560</name>
</gene>
<dbReference type="EMBL" id="JAUCGR010000003">
    <property type="protein sequence ID" value="MDM7832362.1"/>
    <property type="molecule type" value="Genomic_DNA"/>
</dbReference>
<keyword evidence="4" id="KW-1185">Reference proteome</keyword>
<feature type="transmembrane region" description="Helical" evidence="2">
    <location>
        <begin position="61"/>
        <end position="88"/>
    </location>
</feature>
<organism evidence="3 4">
    <name type="scientific">Cellulomonas edaphi</name>
    <dbReference type="NCBI Taxonomy" id="3053468"/>
    <lineage>
        <taxon>Bacteria</taxon>
        <taxon>Bacillati</taxon>
        <taxon>Actinomycetota</taxon>
        <taxon>Actinomycetes</taxon>
        <taxon>Micrococcales</taxon>
        <taxon>Cellulomonadaceae</taxon>
        <taxon>Cellulomonas</taxon>
    </lineage>
</organism>
<evidence type="ECO:0000313" key="4">
    <source>
        <dbReference type="Proteomes" id="UP001321453"/>
    </source>
</evidence>
<name>A0ABT7S9S6_9CELL</name>
<evidence type="ECO:0000313" key="3">
    <source>
        <dbReference type="EMBL" id="MDM7832362.1"/>
    </source>
</evidence>
<comment type="caution">
    <text evidence="3">The sequence shown here is derived from an EMBL/GenBank/DDBJ whole genome shotgun (WGS) entry which is preliminary data.</text>
</comment>
<sequence length="142" mass="14957">MSNSDGPESRSFFDRLAEPFADKAREKLNQAEDKVRAAIQAEVDAVQASLRARAVEIRPSAIAFGAAVLLTFFGLALLVAASVLGLVAGGMDPWLSALLIGVALILIGGGIAAWGKHRLPKPAPQTEPVTHPAGDQVHPWDN</sequence>
<reference evidence="3 4" key="1">
    <citation type="submission" date="2023-06" db="EMBL/GenBank/DDBJ databases">
        <title>Cellulomonas sp. MW9 Whole genome sequence.</title>
        <authorList>
            <person name="Park S."/>
        </authorList>
    </citation>
    <scope>NUCLEOTIDE SEQUENCE [LARGE SCALE GENOMIC DNA]</scope>
    <source>
        <strain evidence="3 4">MW9</strain>
    </source>
</reference>
<dbReference type="InterPro" id="IPR009937">
    <property type="entry name" value="Phage_holin_3_6"/>
</dbReference>